<protein>
    <submittedName>
        <fullName evidence="2">Uncharacterized protein</fullName>
    </submittedName>
</protein>
<evidence type="ECO:0000313" key="2">
    <source>
        <dbReference type="EMBL" id="JAH50273.1"/>
    </source>
</evidence>
<feature type="region of interest" description="Disordered" evidence="1">
    <location>
        <begin position="1"/>
        <end position="25"/>
    </location>
</feature>
<name>A0A0E9TC46_ANGAN</name>
<reference evidence="2" key="1">
    <citation type="submission" date="2014-11" db="EMBL/GenBank/DDBJ databases">
        <authorList>
            <person name="Amaro Gonzalez C."/>
        </authorList>
    </citation>
    <scope>NUCLEOTIDE SEQUENCE</scope>
</reference>
<dbReference type="EMBL" id="GBXM01058304">
    <property type="protein sequence ID" value="JAH50273.1"/>
    <property type="molecule type" value="Transcribed_RNA"/>
</dbReference>
<organism evidence="2">
    <name type="scientific">Anguilla anguilla</name>
    <name type="common">European freshwater eel</name>
    <name type="synonym">Muraena anguilla</name>
    <dbReference type="NCBI Taxonomy" id="7936"/>
    <lineage>
        <taxon>Eukaryota</taxon>
        <taxon>Metazoa</taxon>
        <taxon>Chordata</taxon>
        <taxon>Craniata</taxon>
        <taxon>Vertebrata</taxon>
        <taxon>Euteleostomi</taxon>
        <taxon>Actinopterygii</taxon>
        <taxon>Neopterygii</taxon>
        <taxon>Teleostei</taxon>
        <taxon>Anguilliformes</taxon>
        <taxon>Anguillidae</taxon>
        <taxon>Anguilla</taxon>
    </lineage>
</organism>
<accession>A0A0E9TC46</accession>
<proteinExistence type="predicted"/>
<dbReference type="AlphaFoldDB" id="A0A0E9TC46"/>
<reference evidence="2" key="2">
    <citation type="journal article" date="2015" name="Fish Shellfish Immunol.">
        <title>Early steps in the European eel (Anguilla anguilla)-Vibrio vulnificus interaction in the gills: Role of the RtxA13 toxin.</title>
        <authorList>
            <person name="Callol A."/>
            <person name="Pajuelo D."/>
            <person name="Ebbesson L."/>
            <person name="Teles M."/>
            <person name="MacKenzie S."/>
            <person name="Amaro C."/>
        </authorList>
    </citation>
    <scope>NUCLEOTIDE SEQUENCE</scope>
</reference>
<evidence type="ECO:0000256" key="1">
    <source>
        <dbReference type="SAM" id="MobiDB-lite"/>
    </source>
</evidence>
<sequence>MFQRNNTGDGCKTEQHPADSLSLFS</sequence>